<gene>
    <name evidence="18" type="ORF">CCAP1982_LOCUS14986</name>
</gene>
<feature type="transmembrane region" description="Helical" evidence="16">
    <location>
        <begin position="1387"/>
        <end position="1408"/>
    </location>
</feature>
<evidence type="ECO:0000313" key="18">
    <source>
        <dbReference type="EMBL" id="CAD7006686.1"/>
    </source>
</evidence>
<feature type="region of interest" description="Disordered" evidence="15">
    <location>
        <begin position="89"/>
        <end position="113"/>
    </location>
</feature>
<evidence type="ECO:0000313" key="19">
    <source>
        <dbReference type="Proteomes" id="UP000606786"/>
    </source>
</evidence>
<reference evidence="18" key="1">
    <citation type="submission" date="2020-11" db="EMBL/GenBank/DDBJ databases">
        <authorList>
            <person name="Whitehead M."/>
        </authorList>
    </citation>
    <scope>NUCLEOTIDE SEQUENCE</scope>
    <source>
        <strain evidence="18">EGII</strain>
    </source>
</reference>
<evidence type="ECO:0000256" key="6">
    <source>
        <dbReference type="ARBA" id="ARBA00022723"/>
    </source>
</evidence>
<feature type="transmembrane region" description="Helical" evidence="16">
    <location>
        <begin position="1357"/>
        <end position="1375"/>
    </location>
</feature>
<feature type="transmembrane region" description="Helical" evidence="16">
    <location>
        <begin position="416"/>
        <end position="439"/>
    </location>
</feature>
<dbReference type="OrthoDB" id="60033at2759"/>
<feature type="transmembrane region" description="Helical" evidence="16">
    <location>
        <begin position="1126"/>
        <end position="1146"/>
    </location>
</feature>
<dbReference type="GO" id="GO:0035556">
    <property type="term" value="P:intracellular signal transduction"/>
    <property type="evidence" value="ECO:0007669"/>
    <property type="project" value="InterPro"/>
</dbReference>
<dbReference type="GO" id="GO:0007189">
    <property type="term" value="P:adenylate cyclase-activating G protein-coupled receptor signaling pathway"/>
    <property type="evidence" value="ECO:0007669"/>
    <property type="project" value="TreeGrafter"/>
</dbReference>
<evidence type="ECO:0000256" key="11">
    <source>
        <dbReference type="ARBA" id="ARBA00022998"/>
    </source>
</evidence>
<dbReference type="GO" id="GO:0004016">
    <property type="term" value="F:adenylate cyclase activity"/>
    <property type="evidence" value="ECO:0007669"/>
    <property type="project" value="UniProtKB-EC"/>
</dbReference>
<feature type="transmembrane region" description="Helical" evidence="16">
    <location>
        <begin position="1330"/>
        <end position="1350"/>
    </location>
</feature>
<keyword evidence="19" id="KW-1185">Reference proteome</keyword>
<dbReference type="GO" id="GO:0005886">
    <property type="term" value="C:plasma membrane"/>
    <property type="evidence" value="ECO:0007669"/>
    <property type="project" value="InterPro"/>
</dbReference>
<comment type="similarity">
    <text evidence="14">Belongs to the adenylyl cyclase class-4/guanylyl cyclase family.</text>
</comment>
<keyword evidence="13 14" id="KW-0456">Lyase</keyword>
<dbReference type="Gene3D" id="3.30.70.1230">
    <property type="entry name" value="Nucleotide cyclase"/>
    <property type="match status" value="2"/>
</dbReference>
<keyword evidence="5 16" id="KW-0812">Transmembrane</keyword>
<dbReference type="EMBL" id="CAJHJT010000034">
    <property type="protein sequence ID" value="CAD7006686.1"/>
    <property type="molecule type" value="Genomic_DNA"/>
</dbReference>
<evidence type="ECO:0000256" key="13">
    <source>
        <dbReference type="ARBA" id="ARBA00023239"/>
    </source>
</evidence>
<feature type="compositionally biased region" description="Low complexity" evidence="15">
    <location>
        <begin position="835"/>
        <end position="853"/>
    </location>
</feature>
<feature type="region of interest" description="Disordered" evidence="15">
    <location>
        <begin position="831"/>
        <end position="854"/>
    </location>
</feature>
<dbReference type="CDD" id="cd07302">
    <property type="entry name" value="CHD"/>
    <property type="match status" value="2"/>
</dbReference>
<feature type="transmembrane region" description="Helical" evidence="16">
    <location>
        <begin position="1057"/>
        <end position="1075"/>
    </location>
</feature>
<evidence type="ECO:0000259" key="17">
    <source>
        <dbReference type="PROSITE" id="PS50125"/>
    </source>
</evidence>
<evidence type="ECO:0000256" key="8">
    <source>
        <dbReference type="ARBA" id="ARBA00022840"/>
    </source>
</evidence>
<feature type="region of interest" description="Disordered" evidence="15">
    <location>
        <begin position="193"/>
        <end position="239"/>
    </location>
</feature>
<feature type="compositionally biased region" description="Basic and acidic residues" evidence="15">
    <location>
        <begin position="12"/>
        <end position="28"/>
    </location>
</feature>
<keyword evidence="6" id="KW-0479">Metal-binding</keyword>
<evidence type="ECO:0000256" key="4">
    <source>
        <dbReference type="ARBA" id="ARBA00012201"/>
    </source>
</evidence>
<keyword evidence="8" id="KW-0067">ATP-binding</keyword>
<dbReference type="FunFam" id="3.30.70.1230:FF:000040">
    <property type="entry name" value="Ca(2+)/calmodulin-responsive adenylate cyclase"/>
    <property type="match status" value="1"/>
</dbReference>
<feature type="transmembrane region" description="Helical" evidence="16">
    <location>
        <begin position="389"/>
        <end position="409"/>
    </location>
</feature>
<feature type="domain" description="Guanylate cyclase" evidence="17">
    <location>
        <begin position="594"/>
        <end position="725"/>
    </location>
</feature>
<evidence type="ECO:0000256" key="14">
    <source>
        <dbReference type="RuleBase" id="RU000405"/>
    </source>
</evidence>
<feature type="region of interest" description="Disordered" evidence="15">
    <location>
        <begin position="1711"/>
        <end position="1775"/>
    </location>
</feature>
<evidence type="ECO:0000256" key="9">
    <source>
        <dbReference type="ARBA" id="ARBA00022842"/>
    </source>
</evidence>
<keyword evidence="11" id="KW-0115">cAMP biosynthesis</keyword>
<sequence>MKYPSEVSASSEEERNMDDKLVCEDVHLRTLSQSPLALQRQQQRRQSNQSTRSTTKSLTPIQRRRCSGGNAVTISNEFELTRPPLAQHEILDNEGGDDDDGDDNDDGKGESVPKCQRVSMKNTANMSLTLDLTDNGDSGVGGDDDIDYCGLSNPAAQTDEDNDTAVHGDAHNEDIIDCSILRVKQLPDMSKIPRLPGDGAQMEDQRTANSYPSAAPTSSSLKRPSTVSGRGTGGSVVGVKNTPLRVQSVRIVEQRLKLAPKRRTESCSIFGNMSNYDCEADDGKTISPEPRPLNNQTYAAFKSANVVKGILCPSLTNSFKQHSLERSYLTYTHRQRQKSLIIVNLVDFMLKVTLAIIWFSRQQNRNAKGLNNNSTIIYYGDGEVKLATAITWSVCCIVANVGICCLGFWRCFANNYLHWAAVCTWVLMNIQGFVGQGIGFTYREYLVWYILFVIFVPYAMLPLPLKWCVVGGTITASCHLAVITIIKVRRKEQADCITFQIFANFILYTAINVAGMYTKYLTDRGQRLAFIETHKAMEHKKESEKELQRTQKLLDSILPNIVNNQIRAEMYKGTDPTVETQFNKLYVYPMDNVSILFADIKGFTELASKTKAQQLVKILNDLFARFDRIAEDNHCLRVKLLGDCYYCVSQFESDNWKTRPDHAVCSVETGLHMIKAIKDVRLDTHVDLNMRIGIHSGSVMCGVLGNKKWHFDVWSNDVIIANHMESGGIPGRVHISEATLKCLNEAYEVEPGNGGSRDNHLKMLNIKTYLIKRTEPLRPKRRFGTRSSQHLANTNSTTAATASSDTNTPTAVTTPAARMETKSFSAAAVLGNDAQQQQQQQQQHKQQQSQQTQNLPPTALNALQKKNISVNSLPNVMEGVALSGLGGRVGSGGNASGGINGIAGGGGGVADSTGLSTVSSPTTMTAPISVVDQQPLKLNGTAASSQNLTSTIDPKALIIEDEPTTEWTPEIPFKNLNSPQDGLNRSDSVLADSKQDHGHSSTALDEEIDDFIEQNIQINSNKEIRREYLNTWTLKFKDRSQEQKFCQLREDMFRSNMLCIFIIWLFIVMCQVIIIPRCTKLIICLVVGTICLTFSCVLVMAEEFSNLPLYLKQNSAKLVHQRRRRTFFICLVIVLMSVLSAIGLGLCPDSTYAFDTTEVNNITTTTNHLLANSTRSINNNNNNGVSALLANGSEKEIKLNVYLSATIHHNITINTGNGTIVDTFITDNLTAAPAGDLVRQSIVNALNLSQTPINLLNNTTSKTLETFEQSPRAILLAAAAAAAPLTSANGSENELELIDLNSIEFFNSLNTLNSTENLQMIQNDCAHPEYIIFTWVLCLVSLATALKLYYLIKTLMAMAMVGCYMILILTFPTLYSSSAANYQYQRMALPLDVQMLILLCSFLVMVGYHARLVEVTSRLDFIWKEQAERELMNMKSNRALNDTLIKNILPHHVAAYYLSDEHTDELYSNNHSLCGVMFASIPNFQDFYSEDIDNGKACIRILNEIICDFDELLEEPRFASIEKIKTVGATYMAASGLNSKHLNARGETAEDSVCDLVEFAFAMKQKLEEINKEAFNNFQLRVGICSGPLVSGVIGARKPVYDIWGNTVNVASRMDSTGENWRVQVPTKTSELLKAKGYTCVKRGEINVKGKGLMVTYFVHPKGVSESQLSSPVRLPAGVPLTQTPNLQRQTSHHGSFSAVVYGMLQASKRSTTIAGTPTGTPSPQIRRGRRGSTFSSVRLSQKSTTNNPVRRNTTRVRGRSYRQKKSSSNNSIVTQTSNSYISSFRRIDQIETTLSKSHNDAL</sequence>
<evidence type="ECO:0000256" key="12">
    <source>
        <dbReference type="ARBA" id="ARBA00023136"/>
    </source>
</evidence>
<accession>A0A811VA76</accession>
<evidence type="ECO:0000256" key="5">
    <source>
        <dbReference type="ARBA" id="ARBA00022692"/>
    </source>
</evidence>
<feature type="transmembrane region" description="Helical" evidence="16">
    <location>
        <begin position="445"/>
        <end position="461"/>
    </location>
</feature>
<evidence type="ECO:0000256" key="10">
    <source>
        <dbReference type="ARBA" id="ARBA00022989"/>
    </source>
</evidence>
<dbReference type="Proteomes" id="UP000606786">
    <property type="component" value="Unassembled WGS sequence"/>
</dbReference>
<dbReference type="Pfam" id="PF06327">
    <property type="entry name" value="Adcy_cons_dom"/>
    <property type="match status" value="1"/>
</dbReference>
<feature type="compositionally biased region" description="Polar residues" evidence="15">
    <location>
        <begin position="207"/>
        <end position="223"/>
    </location>
</feature>
<dbReference type="Pfam" id="PF00211">
    <property type="entry name" value="Guanylate_cyc"/>
    <property type="match status" value="2"/>
</dbReference>
<name>A0A811VA76_CERCA</name>
<feature type="compositionally biased region" description="Polar residues" evidence="15">
    <location>
        <begin position="1711"/>
        <end position="1724"/>
    </location>
</feature>
<dbReference type="InterPro" id="IPR018297">
    <property type="entry name" value="A/G_cyclase_CS"/>
</dbReference>
<dbReference type="EC" id="4.6.1.1" evidence="4"/>
<keyword evidence="7" id="KW-0547">Nucleotide-binding</keyword>
<dbReference type="PANTHER" id="PTHR45627">
    <property type="entry name" value="ADENYLATE CYCLASE TYPE 1"/>
    <property type="match status" value="1"/>
</dbReference>
<feature type="transmembrane region" description="Helical" evidence="16">
    <location>
        <begin position="1081"/>
        <end position="1105"/>
    </location>
</feature>
<feature type="compositionally biased region" description="Low complexity" evidence="15">
    <location>
        <begin position="792"/>
        <end position="817"/>
    </location>
</feature>
<dbReference type="PROSITE" id="PS50125">
    <property type="entry name" value="GUANYLATE_CYCLASE_2"/>
    <property type="match status" value="2"/>
</dbReference>
<evidence type="ECO:0000256" key="1">
    <source>
        <dbReference type="ARBA" id="ARBA00001593"/>
    </source>
</evidence>
<dbReference type="PANTHER" id="PTHR45627:SF1">
    <property type="entry name" value="ADENYLATE CYCLASE TYPE 8"/>
    <property type="match status" value="1"/>
</dbReference>
<feature type="region of interest" description="Disordered" evidence="15">
    <location>
        <begin position="968"/>
        <end position="1000"/>
    </location>
</feature>
<dbReference type="GO" id="GO:0046872">
    <property type="term" value="F:metal ion binding"/>
    <property type="evidence" value="ECO:0007669"/>
    <property type="project" value="UniProtKB-KW"/>
</dbReference>
<feature type="transmembrane region" description="Helical" evidence="16">
    <location>
        <begin position="498"/>
        <end position="517"/>
    </location>
</feature>
<dbReference type="GO" id="GO:0006171">
    <property type="term" value="P:cAMP biosynthetic process"/>
    <property type="evidence" value="ECO:0007669"/>
    <property type="project" value="UniProtKB-KW"/>
</dbReference>
<feature type="compositionally biased region" description="Polar residues" evidence="15">
    <location>
        <begin position="975"/>
        <end position="987"/>
    </location>
</feature>
<feature type="compositionally biased region" description="Acidic residues" evidence="15">
    <location>
        <begin position="92"/>
        <end position="105"/>
    </location>
</feature>
<dbReference type="PROSITE" id="PS00452">
    <property type="entry name" value="GUANYLATE_CYCLASE_1"/>
    <property type="match status" value="1"/>
</dbReference>
<comment type="subcellular location">
    <subcellularLocation>
        <location evidence="3">Membrane</location>
        <topology evidence="3">Multi-pass membrane protein</topology>
    </subcellularLocation>
</comment>
<feature type="transmembrane region" description="Helical" evidence="16">
    <location>
        <begin position="340"/>
        <end position="360"/>
    </location>
</feature>
<evidence type="ECO:0000256" key="16">
    <source>
        <dbReference type="SAM" id="Phobius"/>
    </source>
</evidence>
<proteinExistence type="inferred from homology"/>
<comment type="cofactor">
    <cofactor evidence="2">
        <name>Mg(2+)</name>
        <dbReference type="ChEBI" id="CHEBI:18420"/>
    </cofactor>
</comment>
<dbReference type="InterPro" id="IPR032628">
    <property type="entry name" value="AC_N"/>
</dbReference>
<feature type="compositionally biased region" description="Low complexity" evidence="15">
    <location>
        <begin position="31"/>
        <end position="57"/>
    </location>
</feature>
<comment type="caution">
    <text evidence="18">The sequence shown here is derived from an EMBL/GenBank/DDBJ whole genome shotgun (WGS) entry which is preliminary data.</text>
</comment>
<dbReference type="FunFam" id="3.30.70.1230:FF:000032">
    <property type="entry name" value="Adenylyl cyclase 78C"/>
    <property type="match status" value="1"/>
</dbReference>
<dbReference type="InterPro" id="IPR029787">
    <property type="entry name" value="Nucleotide_cyclase"/>
</dbReference>
<keyword evidence="10 16" id="KW-1133">Transmembrane helix</keyword>
<feature type="compositionally biased region" description="Polar residues" evidence="15">
    <location>
        <begin position="1733"/>
        <end position="1744"/>
    </location>
</feature>
<protein>
    <recommendedName>
        <fullName evidence="4">adenylate cyclase</fullName>
        <ecNumber evidence="4">4.6.1.1</ecNumber>
    </recommendedName>
</protein>
<dbReference type="SMART" id="SM00044">
    <property type="entry name" value="CYCc"/>
    <property type="match status" value="2"/>
</dbReference>
<comment type="catalytic activity">
    <reaction evidence="1">
        <text>ATP = 3',5'-cyclic AMP + diphosphate</text>
        <dbReference type="Rhea" id="RHEA:15389"/>
        <dbReference type="ChEBI" id="CHEBI:30616"/>
        <dbReference type="ChEBI" id="CHEBI:33019"/>
        <dbReference type="ChEBI" id="CHEBI:58165"/>
        <dbReference type="EC" id="4.6.1.1"/>
    </reaction>
</comment>
<keyword evidence="9" id="KW-0460">Magnesium</keyword>
<dbReference type="InterPro" id="IPR001054">
    <property type="entry name" value="A/G_cyclase"/>
</dbReference>
<feature type="region of interest" description="Disordered" evidence="15">
    <location>
        <begin position="1"/>
        <end position="70"/>
    </location>
</feature>
<feature type="compositionally biased region" description="Basic residues" evidence="15">
    <location>
        <begin position="1753"/>
        <end position="1766"/>
    </location>
</feature>
<evidence type="ECO:0000256" key="15">
    <source>
        <dbReference type="SAM" id="MobiDB-lite"/>
    </source>
</evidence>
<evidence type="ECO:0000256" key="7">
    <source>
        <dbReference type="ARBA" id="ARBA00022741"/>
    </source>
</evidence>
<evidence type="ECO:0000256" key="3">
    <source>
        <dbReference type="ARBA" id="ARBA00004141"/>
    </source>
</evidence>
<dbReference type="SUPFAM" id="SSF55073">
    <property type="entry name" value="Nucleotide cyclase"/>
    <property type="match status" value="2"/>
</dbReference>
<keyword evidence="12 16" id="KW-0472">Membrane</keyword>
<feature type="domain" description="Guanylate cyclase" evidence="17">
    <location>
        <begin position="1475"/>
        <end position="1615"/>
    </location>
</feature>
<dbReference type="InterPro" id="IPR009398">
    <property type="entry name" value="Adcy_conserved_dom"/>
</dbReference>
<dbReference type="GO" id="GO:0005524">
    <property type="term" value="F:ATP binding"/>
    <property type="evidence" value="ECO:0007669"/>
    <property type="project" value="UniProtKB-KW"/>
</dbReference>
<feature type="region of interest" description="Disordered" evidence="15">
    <location>
        <begin position="775"/>
        <end position="817"/>
    </location>
</feature>
<evidence type="ECO:0000256" key="2">
    <source>
        <dbReference type="ARBA" id="ARBA00001946"/>
    </source>
</evidence>
<dbReference type="Pfam" id="PF16214">
    <property type="entry name" value="AC_N"/>
    <property type="match status" value="1"/>
</dbReference>
<organism evidence="18 19">
    <name type="scientific">Ceratitis capitata</name>
    <name type="common">Mediterranean fruit fly</name>
    <name type="synonym">Tephritis capitata</name>
    <dbReference type="NCBI Taxonomy" id="7213"/>
    <lineage>
        <taxon>Eukaryota</taxon>
        <taxon>Metazoa</taxon>
        <taxon>Ecdysozoa</taxon>
        <taxon>Arthropoda</taxon>
        <taxon>Hexapoda</taxon>
        <taxon>Insecta</taxon>
        <taxon>Pterygota</taxon>
        <taxon>Neoptera</taxon>
        <taxon>Endopterygota</taxon>
        <taxon>Diptera</taxon>
        <taxon>Brachycera</taxon>
        <taxon>Muscomorpha</taxon>
        <taxon>Tephritoidea</taxon>
        <taxon>Tephritidae</taxon>
        <taxon>Ceratitis</taxon>
        <taxon>Ceratitis</taxon>
    </lineage>
</organism>